<dbReference type="PANTHER" id="PTHR43108:SF8">
    <property type="entry name" value="SD21168P"/>
    <property type="match status" value="1"/>
</dbReference>
<proteinExistence type="predicted"/>
<feature type="signal peptide" evidence="1">
    <location>
        <begin position="1"/>
        <end position="24"/>
    </location>
</feature>
<dbReference type="Gene3D" id="3.40.720.10">
    <property type="entry name" value="Alkaline Phosphatase, subunit A"/>
    <property type="match status" value="1"/>
</dbReference>
<dbReference type="RefSeq" id="WP_341425794.1">
    <property type="nucleotide sequence ID" value="NZ_JBBUTG010000005.1"/>
</dbReference>
<organism evidence="3 4">
    <name type="scientific">Ideonella lacteola</name>
    <dbReference type="NCBI Taxonomy" id="2984193"/>
    <lineage>
        <taxon>Bacteria</taxon>
        <taxon>Pseudomonadati</taxon>
        <taxon>Pseudomonadota</taxon>
        <taxon>Betaproteobacteria</taxon>
        <taxon>Burkholderiales</taxon>
        <taxon>Sphaerotilaceae</taxon>
        <taxon>Ideonella</taxon>
    </lineage>
</organism>
<keyword evidence="1" id="KW-0732">Signal</keyword>
<evidence type="ECO:0000313" key="3">
    <source>
        <dbReference type="EMBL" id="MEK8031418.1"/>
    </source>
</evidence>
<keyword evidence="4" id="KW-1185">Reference proteome</keyword>
<dbReference type="InterPro" id="IPR000917">
    <property type="entry name" value="Sulfatase_N"/>
</dbReference>
<dbReference type="EMBL" id="JBBUTG010000005">
    <property type="protein sequence ID" value="MEK8031418.1"/>
    <property type="molecule type" value="Genomic_DNA"/>
</dbReference>
<dbReference type="PANTHER" id="PTHR43108">
    <property type="entry name" value="N-ACETYLGLUCOSAMINE-6-SULFATASE FAMILY MEMBER"/>
    <property type="match status" value="1"/>
</dbReference>
<dbReference type="Pfam" id="PF00884">
    <property type="entry name" value="Sulfatase"/>
    <property type="match status" value="1"/>
</dbReference>
<comment type="caution">
    <text evidence="3">The sequence shown here is derived from an EMBL/GenBank/DDBJ whole genome shotgun (WGS) entry which is preliminary data.</text>
</comment>
<dbReference type="CDD" id="cd16147">
    <property type="entry name" value="G6S"/>
    <property type="match status" value="1"/>
</dbReference>
<evidence type="ECO:0000256" key="1">
    <source>
        <dbReference type="SAM" id="SignalP"/>
    </source>
</evidence>
<evidence type="ECO:0000259" key="2">
    <source>
        <dbReference type="Pfam" id="PF00884"/>
    </source>
</evidence>
<feature type="domain" description="Sulfatase N-terminal" evidence="2">
    <location>
        <begin position="27"/>
        <end position="364"/>
    </location>
</feature>
<dbReference type="PIRSF" id="PIRSF036666">
    <property type="entry name" value="G6S"/>
    <property type="match status" value="1"/>
</dbReference>
<evidence type="ECO:0000313" key="4">
    <source>
        <dbReference type="Proteomes" id="UP001371218"/>
    </source>
</evidence>
<accession>A0ABU9BN81</accession>
<name>A0ABU9BN81_9BURK</name>
<dbReference type="Proteomes" id="UP001371218">
    <property type="component" value="Unassembled WGS sequence"/>
</dbReference>
<feature type="chain" id="PRO_5046002516" evidence="1">
    <location>
        <begin position="25"/>
        <end position="503"/>
    </location>
</feature>
<reference evidence="3 4" key="1">
    <citation type="submission" date="2024-04" db="EMBL/GenBank/DDBJ databases">
        <title>Novel species of the genus Ideonella isolated from streams.</title>
        <authorList>
            <person name="Lu H."/>
        </authorList>
    </citation>
    <scope>NUCLEOTIDE SEQUENCE [LARGE SCALE GENOMIC DNA]</scope>
    <source>
        <strain evidence="3 4">DXS29W</strain>
    </source>
</reference>
<sequence length="503" mass="55199">MGHLLRRVLATAALGLAFAAPAGAKAPNIVFILTDDLDSAAAAQMPLVKSLIADRGTAFRHHYVSLSLCCPSRTTGLRGQFAHNTTIFKNGPPDGGFEGVYAQGLEQSTYATWLQDAGYRTALFGKYLNNYPDTAPSNKYIPPGWHEWMSPVAGTPYKGFKYTMNHNGNLEEYGKAESDYLTDVISREAADFIRRSTDQFADKPFLVYLAPFAPHAPATPAPRHENEFNDAKAPRVPSFNEADVRDKPNWVRSLPLLSDAAIKDIDKLYRNRRRSLLAVDEMVQNIITTLQSVGQLDNTYVIFTSDNGYHQGQHRLDSGKMTAYEEDVLIPMWIRGPGVPVGRTIDYITANVDYAPTFAEIAGVQPPSFVDGRSLMPFLRGLTPPSWRAALLLENKSGAIPPLRTDEGPQEPSDPMERALARVAGSGIGIDGFTGLRVNDGTTYVEYVTGEFELYNNLVDPFQATNSYNTTPPPVRSKLARWIASLKNASGAALRQAELAAPN</sequence>
<dbReference type="SUPFAM" id="SSF53649">
    <property type="entry name" value="Alkaline phosphatase-like"/>
    <property type="match status" value="1"/>
</dbReference>
<dbReference type="InterPro" id="IPR017850">
    <property type="entry name" value="Alkaline_phosphatase_core_sf"/>
</dbReference>
<protein>
    <submittedName>
        <fullName evidence="3">Sulfatase</fullName>
    </submittedName>
</protein>
<dbReference type="InterPro" id="IPR012251">
    <property type="entry name" value="GlcNAc_6-SO4ase"/>
</dbReference>
<gene>
    <name evidence="3" type="ORF">AACH06_11370</name>
</gene>